<dbReference type="RefSeq" id="WP_338009272.1">
    <property type="nucleotide sequence ID" value="NZ_JAOPKB010000021.1"/>
</dbReference>
<dbReference type="EMBL" id="JAOPKB010000021">
    <property type="protein sequence ID" value="MCU4975605.1"/>
    <property type="molecule type" value="Genomic_DNA"/>
</dbReference>
<evidence type="ECO:0000313" key="2">
    <source>
        <dbReference type="EMBL" id="MCU4975605.1"/>
    </source>
</evidence>
<keyword evidence="3" id="KW-1185">Reference proteome</keyword>
<sequence length="293" mass="32740">MTENPYSWETLEPERFYDELGHGEWERLERDPYHRLEWDGTVESLERHLPERGHVLDVGGAAGRYSVWLADRGYDVTLVDISETQLDIAREKCTERGLDERVTIERGDVRNLAFDADAFDADAFDATLCLGGPISHVLDEEERHTAVAELERVTRSSAPVFVSVMGRLAMIQAIVQETGTVPAEEDDVELLPKFADCGTYDRDLLEAVDRDPTCFAAHFFRAAELEALLEENGLAVEHLVGLEGIASVRRTESGLEDVTSGALEAIERTVQLLRDDRTVADLSTHMLAVGRVE</sequence>
<gene>
    <name evidence="2" type="ORF">OB955_23240</name>
</gene>
<dbReference type="Pfam" id="PF13649">
    <property type="entry name" value="Methyltransf_25"/>
    <property type="match status" value="1"/>
</dbReference>
<dbReference type="Proteomes" id="UP001320972">
    <property type="component" value="Unassembled WGS sequence"/>
</dbReference>
<dbReference type="InterPro" id="IPR041698">
    <property type="entry name" value="Methyltransf_25"/>
</dbReference>
<keyword evidence="2" id="KW-0489">Methyltransferase</keyword>
<keyword evidence="2" id="KW-0808">Transferase</keyword>
<accession>A0ABT2QKZ0</accession>
<dbReference type="GO" id="GO:0008168">
    <property type="term" value="F:methyltransferase activity"/>
    <property type="evidence" value="ECO:0007669"/>
    <property type="project" value="UniProtKB-KW"/>
</dbReference>
<feature type="domain" description="Methyltransferase" evidence="1">
    <location>
        <begin position="55"/>
        <end position="155"/>
    </location>
</feature>
<evidence type="ECO:0000313" key="3">
    <source>
        <dbReference type="Proteomes" id="UP001320972"/>
    </source>
</evidence>
<dbReference type="GO" id="GO:0032259">
    <property type="term" value="P:methylation"/>
    <property type="evidence" value="ECO:0007669"/>
    <property type="project" value="UniProtKB-KW"/>
</dbReference>
<dbReference type="SUPFAM" id="SSF53335">
    <property type="entry name" value="S-adenosyl-L-methionine-dependent methyltransferases"/>
    <property type="match status" value="1"/>
</dbReference>
<reference evidence="2 3" key="1">
    <citation type="submission" date="2022-09" db="EMBL/GenBank/DDBJ databases">
        <title>Enrichment on poylsaccharides allowed isolation of novel metabolic and taxonomic groups of Haloarchaea.</title>
        <authorList>
            <person name="Sorokin D.Y."/>
            <person name="Elcheninov A.G."/>
            <person name="Khizhniak T.V."/>
            <person name="Kolganova T.V."/>
            <person name="Kublanov I.V."/>
        </authorList>
    </citation>
    <scope>NUCLEOTIDE SEQUENCE [LARGE SCALE GENOMIC DNA]</scope>
    <source>
        <strain evidence="2 3">AArc-m2/3/4</strain>
    </source>
</reference>
<protein>
    <submittedName>
        <fullName evidence="2">Class I SAM-dependent methyltransferase</fullName>
    </submittedName>
</protein>
<dbReference type="InterPro" id="IPR029063">
    <property type="entry name" value="SAM-dependent_MTases_sf"/>
</dbReference>
<proteinExistence type="predicted"/>
<name>A0ABT2QKZ0_9EURY</name>
<organism evidence="2 3">
    <name type="scientific">Natronoglomus mannanivorans</name>
    <dbReference type="NCBI Taxonomy" id="2979990"/>
    <lineage>
        <taxon>Archaea</taxon>
        <taxon>Methanobacteriati</taxon>
        <taxon>Methanobacteriota</taxon>
        <taxon>Stenosarchaea group</taxon>
        <taxon>Halobacteria</taxon>
        <taxon>Halobacteriales</taxon>
        <taxon>Natrialbaceae</taxon>
        <taxon>Natronoglomus</taxon>
    </lineage>
</organism>
<dbReference type="Gene3D" id="3.40.50.150">
    <property type="entry name" value="Vaccinia Virus protein VP39"/>
    <property type="match status" value="1"/>
</dbReference>
<dbReference type="CDD" id="cd02440">
    <property type="entry name" value="AdoMet_MTases"/>
    <property type="match status" value="1"/>
</dbReference>
<comment type="caution">
    <text evidence="2">The sequence shown here is derived from an EMBL/GenBank/DDBJ whole genome shotgun (WGS) entry which is preliminary data.</text>
</comment>
<evidence type="ECO:0000259" key="1">
    <source>
        <dbReference type="Pfam" id="PF13649"/>
    </source>
</evidence>